<evidence type="ECO:0000256" key="2">
    <source>
        <dbReference type="SAM" id="Phobius"/>
    </source>
</evidence>
<dbReference type="EMBL" id="JACCBA010000001">
    <property type="protein sequence ID" value="NYD46945.1"/>
    <property type="molecule type" value="Genomic_DNA"/>
</dbReference>
<gene>
    <name evidence="3" type="ORF">BJY14_002928</name>
</gene>
<name>A0A7Y9JFG5_9ACTN</name>
<keyword evidence="2" id="KW-0472">Membrane</keyword>
<protein>
    <submittedName>
        <fullName evidence="3">Uncharacterized protein</fullName>
    </submittedName>
</protein>
<feature type="compositionally biased region" description="Low complexity" evidence="1">
    <location>
        <begin position="60"/>
        <end position="72"/>
    </location>
</feature>
<feature type="region of interest" description="Disordered" evidence="1">
    <location>
        <begin position="1"/>
        <end position="21"/>
    </location>
</feature>
<proteinExistence type="predicted"/>
<dbReference type="RefSeq" id="WP_179844113.1">
    <property type="nucleotide sequence ID" value="NZ_JACCBA010000001.1"/>
</dbReference>
<evidence type="ECO:0000256" key="1">
    <source>
        <dbReference type="SAM" id="MobiDB-lite"/>
    </source>
</evidence>
<feature type="region of interest" description="Disordered" evidence="1">
    <location>
        <begin position="50"/>
        <end position="123"/>
    </location>
</feature>
<accession>A0A7Y9JFG5</accession>
<feature type="transmembrane region" description="Helical" evidence="2">
    <location>
        <begin position="28"/>
        <end position="49"/>
    </location>
</feature>
<dbReference type="AlphaFoldDB" id="A0A7Y9JFG5"/>
<reference evidence="3 4" key="1">
    <citation type="submission" date="2020-07" db="EMBL/GenBank/DDBJ databases">
        <title>Sequencing the genomes of 1000 actinobacteria strains.</title>
        <authorList>
            <person name="Klenk H.-P."/>
        </authorList>
    </citation>
    <scope>NUCLEOTIDE SEQUENCE [LARGE SCALE GENOMIC DNA]</scope>
    <source>
        <strain evidence="3 4">DSM 40398</strain>
    </source>
</reference>
<sequence>MTGRHRGQPKDGDAGDAVVEESPRGRRIAVVAAAFAVPVLVASVLAFGLREEPVRERPESAGPPARSEAPAEPEGEPTIGTYVPPAAEPQVVTRPPKRAPRPVVTPRRGTPTPAPSPSVRGRRPCPAGWEDVWWMRRWCEHHRSR</sequence>
<keyword evidence="4" id="KW-1185">Reference proteome</keyword>
<evidence type="ECO:0000313" key="4">
    <source>
        <dbReference type="Proteomes" id="UP000529783"/>
    </source>
</evidence>
<evidence type="ECO:0000313" key="3">
    <source>
        <dbReference type="EMBL" id="NYD46945.1"/>
    </source>
</evidence>
<feature type="compositionally biased region" description="Basic and acidic residues" evidence="1">
    <location>
        <begin position="50"/>
        <end position="59"/>
    </location>
</feature>
<keyword evidence="2" id="KW-1133">Transmembrane helix</keyword>
<organism evidence="3 4">
    <name type="scientific">Actinomadura luteofluorescens</name>
    <dbReference type="NCBI Taxonomy" id="46163"/>
    <lineage>
        <taxon>Bacteria</taxon>
        <taxon>Bacillati</taxon>
        <taxon>Actinomycetota</taxon>
        <taxon>Actinomycetes</taxon>
        <taxon>Streptosporangiales</taxon>
        <taxon>Thermomonosporaceae</taxon>
        <taxon>Actinomadura</taxon>
    </lineage>
</organism>
<dbReference type="Proteomes" id="UP000529783">
    <property type="component" value="Unassembled WGS sequence"/>
</dbReference>
<keyword evidence="2" id="KW-0812">Transmembrane</keyword>
<feature type="compositionally biased region" description="Low complexity" evidence="1">
    <location>
        <begin position="101"/>
        <end position="111"/>
    </location>
</feature>
<comment type="caution">
    <text evidence="3">The sequence shown here is derived from an EMBL/GenBank/DDBJ whole genome shotgun (WGS) entry which is preliminary data.</text>
</comment>